<keyword evidence="3" id="KW-0813">Transport</keyword>
<dbReference type="InterPro" id="IPR000914">
    <property type="entry name" value="SBP_5_dom"/>
</dbReference>
<proteinExistence type="inferred from homology"/>
<evidence type="ECO:0000313" key="7">
    <source>
        <dbReference type="EMBL" id="RAV80816.1"/>
    </source>
</evidence>
<comment type="caution">
    <text evidence="7">The sequence shown here is derived from an EMBL/GenBank/DDBJ whole genome shotgun (WGS) entry which is preliminary data.</text>
</comment>
<comment type="similarity">
    <text evidence="2">Belongs to the bacterial solute-binding protein 5 family.</text>
</comment>
<feature type="domain" description="Solute-binding protein family 5" evidence="6">
    <location>
        <begin position="113"/>
        <end position="466"/>
    </location>
</feature>
<dbReference type="GO" id="GO:0043190">
    <property type="term" value="C:ATP-binding cassette (ABC) transporter complex"/>
    <property type="evidence" value="ECO:0007669"/>
    <property type="project" value="InterPro"/>
</dbReference>
<dbReference type="Proteomes" id="UP000251923">
    <property type="component" value="Unassembled WGS sequence"/>
</dbReference>
<dbReference type="InterPro" id="IPR039424">
    <property type="entry name" value="SBP_5"/>
</dbReference>
<comment type="subcellular location">
    <subcellularLocation>
        <location evidence="1">Cell envelope</location>
    </subcellularLocation>
</comment>
<dbReference type="GO" id="GO:1904680">
    <property type="term" value="F:peptide transmembrane transporter activity"/>
    <property type="evidence" value="ECO:0007669"/>
    <property type="project" value="TreeGrafter"/>
</dbReference>
<dbReference type="GO" id="GO:0042597">
    <property type="term" value="C:periplasmic space"/>
    <property type="evidence" value="ECO:0007669"/>
    <property type="project" value="UniProtKB-ARBA"/>
</dbReference>
<feature type="region of interest" description="Disordered" evidence="5">
    <location>
        <begin position="40"/>
        <end position="62"/>
    </location>
</feature>
<dbReference type="PIRSF" id="PIRSF002741">
    <property type="entry name" value="MppA"/>
    <property type="match status" value="1"/>
</dbReference>
<dbReference type="EMBL" id="QMHM01000003">
    <property type="protein sequence ID" value="RAV80816.1"/>
    <property type="molecule type" value="Genomic_DNA"/>
</dbReference>
<evidence type="ECO:0000256" key="5">
    <source>
        <dbReference type="SAM" id="MobiDB-lite"/>
    </source>
</evidence>
<name>A0A2I1L9P4_9LACT</name>
<dbReference type="GO" id="GO:0030313">
    <property type="term" value="C:cell envelope"/>
    <property type="evidence" value="ECO:0007669"/>
    <property type="project" value="UniProtKB-SubCell"/>
</dbReference>
<dbReference type="InterPro" id="IPR030678">
    <property type="entry name" value="Peptide/Ni-bd"/>
</dbReference>
<dbReference type="GO" id="GO:0015833">
    <property type="term" value="P:peptide transport"/>
    <property type="evidence" value="ECO:0007669"/>
    <property type="project" value="TreeGrafter"/>
</dbReference>
<accession>A0A2I1L9P4</accession>
<evidence type="ECO:0000256" key="1">
    <source>
        <dbReference type="ARBA" id="ARBA00004196"/>
    </source>
</evidence>
<keyword evidence="4" id="KW-0732">Signal</keyword>
<dbReference type="PANTHER" id="PTHR30290">
    <property type="entry name" value="PERIPLASMIC BINDING COMPONENT OF ABC TRANSPORTER"/>
    <property type="match status" value="1"/>
</dbReference>
<dbReference type="Gene3D" id="3.90.76.10">
    <property type="entry name" value="Dipeptide-binding Protein, Domain 1"/>
    <property type="match status" value="1"/>
</dbReference>
<dbReference type="SUPFAM" id="SSF53850">
    <property type="entry name" value="Periplasmic binding protein-like II"/>
    <property type="match status" value="1"/>
</dbReference>
<organism evidence="7 8">
    <name type="scientific">Aerococcus urinae</name>
    <dbReference type="NCBI Taxonomy" id="1376"/>
    <lineage>
        <taxon>Bacteria</taxon>
        <taxon>Bacillati</taxon>
        <taxon>Bacillota</taxon>
        <taxon>Bacilli</taxon>
        <taxon>Lactobacillales</taxon>
        <taxon>Aerococcaceae</taxon>
        <taxon>Aerococcus</taxon>
    </lineage>
</organism>
<protein>
    <recommendedName>
        <fullName evidence="6">Solute-binding protein family 5 domain-containing protein</fullName>
    </recommendedName>
</protein>
<dbReference type="PANTHER" id="PTHR30290:SF10">
    <property type="entry name" value="PERIPLASMIC OLIGOPEPTIDE-BINDING PROTEIN-RELATED"/>
    <property type="match status" value="1"/>
</dbReference>
<evidence type="ECO:0000259" key="6">
    <source>
        <dbReference type="Pfam" id="PF00496"/>
    </source>
</evidence>
<dbReference type="Gene3D" id="3.10.105.10">
    <property type="entry name" value="Dipeptide-binding Protein, Domain 3"/>
    <property type="match status" value="1"/>
</dbReference>
<evidence type="ECO:0000256" key="4">
    <source>
        <dbReference type="ARBA" id="ARBA00022729"/>
    </source>
</evidence>
<gene>
    <name evidence="7" type="ORF">DBT54_02175</name>
</gene>
<dbReference type="AlphaFoldDB" id="A0A2I1L9P4"/>
<sequence>MLEYEHHGIKRYIMQKKIIPLLLLGGSLVLVGGCDQIRFTDPKKPETKTEEKVEPQAQHPREALGLTTTHKLKSLNPNKLQTAYELSAMNMVGEGLFRLEKDGSISLGVSNGEIERHNKDVIIHLKPEAQWSNNDPVTASDFVYAWQELVNPEHHNFYAYKLLALIDNASSVLSGEVGVDQLHVQALDDHRLKITLKDPDMDDNSLKQALAFPALFPLPKNFIGQITYDLYGQKSINTLSNGPYNLSAWESGWDTWTYDRNEEYHNWTDYPTEKLSVQYVKNTETAKKSYQQRLTDILISRTPEEDWTALKRPFSQNLLYHINQAGKKNILNDQRLRDLLAQNIDRQSLTETVPSLQSSYSLDPQSEGQVQEKTALDNEKSMQALLEDYQFEAIELDLITDDNALSQKIAKNLQKQWESKIPHLVINILPLSEKVLMERFQKGDFDLYLSQQQAYDNYSNSELYLPYTAPNYQADWGDDLETFQELMKQNANGKLSDGDRSQADQLIQKHQLATPIIKGDYSYLSREEVINQAPYSDKGFLFDFKNMAYEKSSQTIPIKADKKKVKQ</sequence>
<evidence type="ECO:0000313" key="8">
    <source>
        <dbReference type="Proteomes" id="UP000251923"/>
    </source>
</evidence>
<dbReference type="Gene3D" id="3.40.190.10">
    <property type="entry name" value="Periplasmic binding protein-like II"/>
    <property type="match status" value="1"/>
</dbReference>
<evidence type="ECO:0000256" key="3">
    <source>
        <dbReference type="ARBA" id="ARBA00022448"/>
    </source>
</evidence>
<evidence type="ECO:0000256" key="2">
    <source>
        <dbReference type="ARBA" id="ARBA00005695"/>
    </source>
</evidence>
<dbReference type="Pfam" id="PF00496">
    <property type="entry name" value="SBP_bac_5"/>
    <property type="match status" value="1"/>
</dbReference>
<reference evidence="7 8" key="1">
    <citation type="submission" date="2018-04" db="EMBL/GenBank/DDBJ databases">
        <title>Aerococcus urinae genomes.</title>
        <authorList>
            <person name="Hilt E."/>
            <person name="Gilbert N.M."/>
            <person name="Thomas-White K."/>
            <person name="Putonti C."/>
            <person name="Lewis A.L."/>
            <person name="Visck K.L."/>
            <person name="Wolfe A.J."/>
        </authorList>
    </citation>
    <scope>NUCLEOTIDE SEQUENCE [LARGE SCALE GENOMIC DNA]</scope>
    <source>
        <strain evidence="7 8">UMB7480</strain>
    </source>
</reference>